<dbReference type="NCBIfam" id="NF010683">
    <property type="entry name" value="PRK14083.1"/>
    <property type="match status" value="1"/>
</dbReference>
<comment type="similarity">
    <text evidence="1">Belongs to the heat shock protein 90 family.</text>
</comment>
<protein>
    <submittedName>
        <fullName evidence="6">HSP90 family protein</fullName>
    </submittedName>
</protein>
<evidence type="ECO:0000256" key="4">
    <source>
        <dbReference type="ARBA" id="ARBA00023186"/>
    </source>
</evidence>
<dbReference type="EMBL" id="JAZGQK010000009">
    <property type="protein sequence ID" value="MEE6259163.1"/>
    <property type="molecule type" value="Genomic_DNA"/>
</dbReference>
<dbReference type="SUPFAM" id="SSF54211">
    <property type="entry name" value="Ribosomal protein S5 domain 2-like"/>
    <property type="match status" value="1"/>
</dbReference>
<dbReference type="PANTHER" id="PTHR11528">
    <property type="entry name" value="HEAT SHOCK PROTEIN 90 FAMILY MEMBER"/>
    <property type="match status" value="1"/>
</dbReference>
<dbReference type="Pfam" id="PF13589">
    <property type="entry name" value="HATPase_c_3"/>
    <property type="match status" value="1"/>
</dbReference>
<comment type="caution">
    <text evidence="6">The sequence shown here is derived from an EMBL/GenBank/DDBJ whole genome shotgun (WGS) entry which is preliminary data.</text>
</comment>
<dbReference type="Proteomes" id="UP001332243">
    <property type="component" value="Unassembled WGS sequence"/>
</dbReference>
<dbReference type="InterPro" id="IPR036890">
    <property type="entry name" value="HATPase_C_sf"/>
</dbReference>
<evidence type="ECO:0000256" key="3">
    <source>
        <dbReference type="ARBA" id="ARBA00022840"/>
    </source>
</evidence>
<evidence type="ECO:0000313" key="6">
    <source>
        <dbReference type="EMBL" id="MEE6259163.1"/>
    </source>
</evidence>
<dbReference type="InterPro" id="IPR001404">
    <property type="entry name" value="Hsp90_fam"/>
</dbReference>
<dbReference type="InterPro" id="IPR020575">
    <property type="entry name" value="Hsp90_N"/>
</dbReference>
<feature type="region of interest" description="Disordered" evidence="5">
    <location>
        <begin position="596"/>
        <end position="618"/>
    </location>
</feature>
<dbReference type="SUPFAM" id="SSF55874">
    <property type="entry name" value="ATPase domain of HSP90 chaperone/DNA topoisomerase II/histidine kinase"/>
    <property type="match status" value="1"/>
</dbReference>
<dbReference type="PRINTS" id="PR00775">
    <property type="entry name" value="HEATSHOCK90"/>
</dbReference>
<dbReference type="PIRSF" id="PIRSF002583">
    <property type="entry name" value="Hsp90"/>
    <property type="match status" value="1"/>
</dbReference>
<feature type="compositionally biased region" description="Basic and acidic residues" evidence="5">
    <location>
        <begin position="608"/>
        <end position="618"/>
    </location>
</feature>
<gene>
    <name evidence="6" type="ORF">V1633_11775</name>
</gene>
<dbReference type="Gene3D" id="3.30.565.10">
    <property type="entry name" value="Histidine kinase-like ATPase, C-terminal domain"/>
    <property type="match status" value="1"/>
</dbReference>
<evidence type="ECO:0000256" key="2">
    <source>
        <dbReference type="ARBA" id="ARBA00022741"/>
    </source>
</evidence>
<proteinExistence type="inferred from homology"/>
<keyword evidence="3" id="KW-0067">ATP-binding</keyword>
<dbReference type="RefSeq" id="WP_331214294.1">
    <property type="nucleotide sequence ID" value="NZ_JAZGQK010000009.1"/>
</dbReference>
<dbReference type="InterPro" id="IPR020568">
    <property type="entry name" value="Ribosomal_Su5_D2-typ_SF"/>
</dbReference>
<evidence type="ECO:0000256" key="1">
    <source>
        <dbReference type="ARBA" id="ARBA00008239"/>
    </source>
</evidence>
<dbReference type="Gene3D" id="3.30.230.80">
    <property type="match status" value="1"/>
</dbReference>
<name>A0ABU7RRN6_9ACTN</name>
<keyword evidence="2" id="KW-0547">Nucleotide-binding</keyword>
<keyword evidence="4" id="KW-0143">Chaperone</keyword>
<accession>A0ABU7RRN6</accession>
<sequence length="618" mass="67577">MGYTFHVDLRGIVDLLSHHLYASPQVYVRELLQNAVDAMTARRAVGGDVSDGVRIEPAESTGDGTLRIHDPGIGLTESQVHELLATIGRSSKRDDFGFARQEFLGQFGIGLLSCFMVADEIRVWTRHGDEPTVEWTGYADGRYEVRLAPADRQRPEPGTTVTLAPRRDMEHWLGTETVRRLATLYGSMLPVPVRVGDTLVTGGPAPWDDVPAESGPSRRARLENYCREVFGFSPFATVDLAVPEAGLRGVAFVLPAPANPATRVAHRVYLKQMLLSESIEGLLPEWAFFVRCVVDTSELRPTASREALYEDSLLTEVRDVLGDRLRGWLTRLGRGDSGQLAEFLRIHHLGVKALAVHDDEMLRLLDQWWPFETNQGPLTLAEFRDRYGTVRYSPSVDEFRQIASVAAAQSIPVVNAGYVYDSALVARLPDVDPSIRVEALSSTDLAAELEPLDPAAASAVRPFLATAQRTLDRFGVEVQVNAFDPVSLPALYLLDGDTGLRMDLRHGQQEAADETWASILGSFTVGHDERPRLVLNHRNPLVRQAVGIGDEELTVLAVEGLYVQALLLGHQPLRPVDTAALNQSFLGLLGRAMGGGAGPAGTSPGPVVDRDEPTGEGR</sequence>
<reference evidence="6 7" key="1">
    <citation type="submission" date="2024-01" db="EMBL/GenBank/DDBJ databases">
        <title>Genome insights into Plantactinospora sonchi sp. nov.</title>
        <authorList>
            <person name="Wang L."/>
        </authorList>
    </citation>
    <scope>NUCLEOTIDE SEQUENCE [LARGE SCALE GENOMIC DNA]</scope>
    <source>
        <strain evidence="6 7">NEAU-QY2</strain>
    </source>
</reference>
<evidence type="ECO:0000256" key="5">
    <source>
        <dbReference type="SAM" id="MobiDB-lite"/>
    </source>
</evidence>
<evidence type="ECO:0000313" key="7">
    <source>
        <dbReference type="Proteomes" id="UP001332243"/>
    </source>
</evidence>
<keyword evidence="7" id="KW-1185">Reference proteome</keyword>
<organism evidence="6 7">
    <name type="scientific">Plantactinospora sonchi</name>
    <dbReference type="NCBI Taxonomy" id="1544735"/>
    <lineage>
        <taxon>Bacteria</taxon>
        <taxon>Bacillati</taxon>
        <taxon>Actinomycetota</taxon>
        <taxon>Actinomycetes</taxon>
        <taxon>Micromonosporales</taxon>
        <taxon>Micromonosporaceae</taxon>
        <taxon>Plantactinospora</taxon>
    </lineage>
</organism>